<reference evidence="1" key="1">
    <citation type="submission" date="2022-11" db="EMBL/GenBank/DDBJ databases">
        <title>Genome Sequence of Nemania bipapillata.</title>
        <authorList>
            <person name="Buettner E."/>
        </authorList>
    </citation>
    <scope>NUCLEOTIDE SEQUENCE</scope>
    <source>
        <strain evidence="1">CP14</strain>
    </source>
</reference>
<evidence type="ECO:0000313" key="1">
    <source>
        <dbReference type="EMBL" id="KAJ8105967.1"/>
    </source>
</evidence>
<proteinExistence type="predicted"/>
<dbReference type="Proteomes" id="UP001153334">
    <property type="component" value="Unassembled WGS sequence"/>
</dbReference>
<organism evidence="1 2">
    <name type="scientific">Nemania bipapillata</name>
    <dbReference type="NCBI Taxonomy" id="110536"/>
    <lineage>
        <taxon>Eukaryota</taxon>
        <taxon>Fungi</taxon>
        <taxon>Dikarya</taxon>
        <taxon>Ascomycota</taxon>
        <taxon>Pezizomycotina</taxon>
        <taxon>Sordariomycetes</taxon>
        <taxon>Xylariomycetidae</taxon>
        <taxon>Xylariales</taxon>
        <taxon>Xylariaceae</taxon>
        <taxon>Nemania</taxon>
    </lineage>
</organism>
<keyword evidence="2" id="KW-1185">Reference proteome</keyword>
<dbReference type="EMBL" id="JAPESX010003005">
    <property type="protein sequence ID" value="KAJ8105967.1"/>
    <property type="molecule type" value="Genomic_DNA"/>
</dbReference>
<gene>
    <name evidence="1" type="ORF">ONZ43_g7221</name>
</gene>
<evidence type="ECO:0000313" key="2">
    <source>
        <dbReference type="Proteomes" id="UP001153334"/>
    </source>
</evidence>
<comment type="caution">
    <text evidence="1">The sequence shown here is derived from an EMBL/GenBank/DDBJ whole genome shotgun (WGS) entry which is preliminary data.</text>
</comment>
<name>A0ACC2HSA2_9PEZI</name>
<accession>A0ACC2HSA2</accession>
<protein>
    <submittedName>
        <fullName evidence="1">Uncharacterized protein</fullName>
    </submittedName>
</protein>
<sequence length="321" mass="34920">MVTRALYSSVLALLLFTGHALSQTTTAPVSSTAPSSAPESTSTFVSPSLNQGNGGGLSQNAKIGISVGVTLGVIILLGSIAIFCIKRGRDRALARPQTRTELHGEIHGEVDEENTPVGEDPGKSQEVYYMSGPSTAHNGMLPQPPDGFIYQGEYPMIPDQVYVPQQQAYPIIYPTAYPGDTYGYSGTAYPGTVIMDPNQQNGYAGPSNTTQYISEAHIQPQHQLHHQRSDISWTYPVSTMSPIETPPVQDLQYTYLQDYQHHTQSPSPDQNHYHPNGDLGSGQGYGEDAYYVPPPHPHASELPDQRKPVELMGEGHYKEAP</sequence>